<dbReference type="RefSeq" id="WP_026817878.1">
    <property type="nucleotide sequence ID" value="NZ_AWXU01000051.1"/>
</dbReference>
<evidence type="ECO:0008006" key="4">
    <source>
        <dbReference type="Google" id="ProtNLM"/>
    </source>
</evidence>
<sequence length="234" mass="26024">MKPWLPLAVLAFSLAACTQAPPDPAFDEAAGNRLLLDYDSAREDGDWELAEYHADELRRKHGETRAAATMRQTLADVQAKAEVEREQRRLRDAWDYQRNPVEGGGVQVTAALDSRVGHDPESETPPPIPDARLIFRRHPSWGDSAYLVLAQKELKCGPPCRLRIRFDGGEPQTYAGDPADTGTGPALFIVDRDRFLEALDAAGRVRIELPASGHLTPSFEFEVGGFDKQRHLRD</sequence>
<dbReference type="Proteomes" id="UP000029391">
    <property type="component" value="Unassembled WGS sequence"/>
</dbReference>
<evidence type="ECO:0000313" key="2">
    <source>
        <dbReference type="EMBL" id="KFN48606.1"/>
    </source>
</evidence>
<keyword evidence="3" id="KW-1185">Reference proteome</keyword>
<evidence type="ECO:0000313" key="3">
    <source>
        <dbReference type="Proteomes" id="UP000029391"/>
    </source>
</evidence>
<dbReference type="eggNOG" id="COG3064">
    <property type="taxonomic scope" value="Bacteria"/>
</dbReference>
<accession>A0A091BA49</accession>
<comment type="caution">
    <text evidence="2">The sequence shown here is derived from an EMBL/GenBank/DDBJ whole genome shotgun (WGS) entry which is preliminary data.</text>
</comment>
<reference evidence="2 3" key="1">
    <citation type="submission" date="2013-09" db="EMBL/GenBank/DDBJ databases">
        <title>Genome sequencing of Arenimonas composti.</title>
        <authorList>
            <person name="Chen F."/>
            <person name="Wang G."/>
        </authorList>
    </citation>
    <scope>NUCLEOTIDE SEQUENCE [LARGE SCALE GENOMIC DNA]</scope>
    <source>
        <strain evidence="2 3">TR7-09</strain>
    </source>
</reference>
<name>A0A091BA49_9GAMM</name>
<dbReference type="AlphaFoldDB" id="A0A091BA49"/>
<keyword evidence="1" id="KW-0732">Signal</keyword>
<protein>
    <recommendedName>
        <fullName evidence="4">Lipoprotein</fullName>
    </recommendedName>
</protein>
<dbReference type="PROSITE" id="PS51257">
    <property type="entry name" value="PROKAR_LIPOPROTEIN"/>
    <property type="match status" value="1"/>
</dbReference>
<proteinExistence type="predicted"/>
<dbReference type="EMBL" id="AWXU01000051">
    <property type="protein sequence ID" value="KFN48606.1"/>
    <property type="molecule type" value="Genomic_DNA"/>
</dbReference>
<evidence type="ECO:0000256" key="1">
    <source>
        <dbReference type="SAM" id="SignalP"/>
    </source>
</evidence>
<dbReference type="STRING" id="1121013.GCA_000426365_02070"/>
<gene>
    <name evidence="2" type="ORF">P873_13995</name>
</gene>
<organism evidence="2 3">
    <name type="scientific">Arenimonas composti TR7-09 = DSM 18010</name>
    <dbReference type="NCBI Taxonomy" id="1121013"/>
    <lineage>
        <taxon>Bacteria</taxon>
        <taxon>Pseudomonadati</taxon>
        <taxon>Pseudomonadota</taxon>
        <taxon>Gammaproteobacteria</taxon>
        <taxon>Lysobacterales</taxon>
        <taxon>Lysobacteraceae</taxon>
        <taxon>Arenimonas</taxon>
    </lineage>
</organism>
<feature type="chain" id="PRO_5001871401" description="Lipoprotein" evidence="1">
    <location>
        <begin position="21"/>
        <end position="234"/>
    </location>
</feature>
<dbReference type="OrthoDB" id="5948002at2"/>
<feature type="signal peptide" evidence="1">
    <location>
        <begin position="1"/>
        <end position="20"/>
    </location>
</feature>